<dbReference type="AlphaFoldDB" id="A4TE15"/>
<gene>
    <name evidence="2" type="ordered locus">Mflv_4236</name>
</gene>
<dbReference type="Pfam" id="PF11361">
    <property type="entry name" value="DUF3159"/>
    <property type="match status" value="1"/>
</dbReference>
<dbReference type="STRING" id="350054.Mflv_4236"/>
<name>A4TE15_MYCGI</name>
<feature type="transmembrane region" description="Helical" evidence="1">
    <location>
        <begin position="163"/>
        <end position="183"/>
    </location>
</feature>
<dbReference type="PIRSF" id="PIRSF010219">
    <property type="entry name" value="UCP010219"/>
    <property type="match status" value="1"/>
</dbReference>
<dbReference type="EMBL" id="CP000656">
    <property type="protein sequence ID" value="ABP46705.1"/>
    <property type="molecule type" value="Genomic_DNA"/>
</dbReference>
<keyword evidence="1" id="KW-0472">Membrane</keyword>
<evidence type="ECO:0000256" key="1">
    <source>
        <dbReference type="SAM" id="Phobius"/>
    </source>
</evidence>
<dbReference type="InterPro" id="IPR016566">
    <property type="entry name" value="UCP010219"/>
</dbReference>
<protein>
    <submittedName>
        <fullName evidence="2">Putative conserved integral membrane alanine and leucine rich protein</fullName>
    </submittedName>
</protein>
<sequence length="227" mass="24258">MVNAGVTNYTEITGSVRSVSMTGSSTPASALLARAGGVRGLVYTALPVTTFAAGNAIAGLMPALIAAVVAGALVMTVQLVRRESTRPAMFGFAGVAAGAGFALVTGRAKDFYLPGIWMYLALAVLFTASVLARRPLIGVVWAWMTGRDDTWRRTRRVRIAFDLVTLMMAAVSATRFAVQFYLYDTDQEGLLAVARIAMGWPVFLLTSTLIYLAIRTAMRTLPRGVPE</sequence>
<feature type="transmembrane region" description="Helical" evidence="1">
    <location>
        <begin position="189"/>
        <end position="214"/>
    </location>
</feature>
<proteinExistence type="predicted"/>
<keyword evidence="1" id="KW-1133">Transmembrane helix</keyword>
<dbReference type="HOGENOM" id="CLU_075797_1_2_11"/>
<evidence type="ECO:0000313" key="2">
    <source>
        <dbReference type="EMBL" id="ABP46705.1"/>
    </source>
</evidence>
<dbReference type="eggNOG" id="ENOG5031MNQ">
    <property type="taxonomic scope" value="Bacteria"/>
</dbReference>
<organism evidence="2">
    <name type="scientific">Mycolicibacterium gilvum (strain PYR-GCK)</name>
    <name type="common">Mycobacterium gilvum (strain PYR-GCK)</name>
    <dbReference type="NCBI Taxonomy" id="350054"/>
    <lineage>
        <taxon>Bacteria</taxon>
        <taxon>Bacillati</taxon>
        <taxon>Actinomycetota</taxon>
        <taxon>Actinomycetes</taxon>
        <taxon>Mycobacteriales</taxon>
        <taxon>Mycobacteriaceae</taxon>
        <taxon>Mycolicibacterium</taxon>
    </lineage>
</organism>
<feature type="transmembrane region" description="Helical" evidence="1">
    <location>
        <begin position="56"/>
        <end position="80"/>
    </location>
</feature>
<keyword evidence="1" id="KW-0812">Transmembrane</keyword>
<dbReference type="KEGG" id="mgi:Mflv_4236"/>
<reference evidence="2" key="1">
    <citation type="submission" date="2007-04" db="EMBL/GenBank/DDBJ databases">
        <authorList>
            <consortium name="US DOE Joint Genome Institute"/>
            <person name="Copeland A."/>
            <person name="Lucas S."/>
            <person name="Lapidus A."/>
            <person name="Barry K."/>
            <person name="Detter J.C."/>
            <person name="Glavina del Rio T."/>
            <person name="Hammon N."/>
            <person name="Israni S."/>
            <person name="Dalin E."/>
            <person name="Tice H."/>
            <person name="Pitluck S."/>
            <person name="Chain P."/>
            <person name="Malfatti S."/>
            <person name="Shin M."/>
            <person name="Vergez L."/>
            <person name="Schmutz J."/>
            <person name="Larimer F."/>
            <person name="Land M."/>
            <person name="Hauser L."/>
            <person name="Kyrpides N."/>
            <person name="Mikhailova N."/>
            <person name="Miller C."/>
            <person name="Richardson P."/>
        </authorList>
    </citation>
    <scope>NUCLEOTIDE SEQUENCE</scope>
    <source>
        <strain evidence="2">PYR-GCK</strain>
    </source>
</reference>
<reference evidence="2" key="2">
    <citation type="journal article" date="2013" name="PLoS ONE">
        <title>A Gene Expression Study of the Activities of Aromatic Ring-Cleavage Dioxygenases in Mycobacterium gilvum PYR-GCK to Changes in Salinity and pH during Pyrene Degradation.</title>
        <authorList>
            <person name="Badejo A.C."/>
            <person name="Badejo A.O."/>
            <person name="Shin K.H."/>
            <person name="Chai Y.G."/>
        </authorList>
    </citation>
    <scope>NUCLEOTIDE SEQUENCE [LARGE SCALE GENOMIC DNA]</scope>
    <source>
        <strain evidence="2">PYR-GCK</strain>
    </source>
</reference>
<accession>A4TE15</accession>
<feature type="transmembrane region" description="Helical" evidence="1">
    <location>
        <begin position="87"/>
        <end position="104"/>
    </location>
</feature>
<feature type="transmembrane region" description="Helical" evidence="1">
    <location>
        <begin position="116"/>
        <end position="143"/>
    </location>
</feature>